<dbReference type="Pfam" id="PF03861">
    <property type="entry name" value="ANTAR"/>
    <property type="match status" value="1"/>
</dbReference>
<dbReference type="Gene3D" id="1.10.10.10">
    <property type="entry name" value="Winged helix-like DNA-binding domain superfamily/Winged helix DNA-binding domain"/>
    <property type="match status" value="1"/>
</dbReference>
<dbReference type="EMBL" id="CAIE01000022">
    <property type="protein sequence ID" value="CCH18054.1"/>
    <property type="molecule type" value="Genomic_DNA"/>
</dbReference>
<dbReference type="Gene3D" id="3.30.450.40">
    <property type="match status" value="1"/>
</dbReference>
<dbReference type="InterPro" id="IPR029016">
    <property type="entry name" value="GAF-like_dom_sf"/>
</dbReference>
<reference evidence="5" key="1">
    <citation type="journal article" date="2012" name="J. Bacteriol.">
        <title>Genome Sequence of Micromonospora lupini Lupac 08, Isolated from Root Nodules of Lupinus angustifolius.</title>
        <authorList>
            <person name="Alonso-Vega P."/>
            <person name="Normand P."/>
            <person name="Bacigalupe R."/>
            <person name="Pujic P."/>
            <person name="Lajus A."/>
            <person name="Vallenet D."/>
            <person name="Carro L."/>
            <person name="Coll P."/>
            <person name="Trujillo M.E."/>
        </authorList>
    </citation>
    <scope>NUCLEOTIDE SEQUENCE [LARGE SCALE GENOMIC DNA]</scope>
    <source>
        <strain evidence="5">Lupac 08</strain>
    </source>
</reference>
<proteinExistence type="predicted"/>
<feature type="domain" description="ANTAR" evidence="3">
    <location>
        <begin position="176"/>
        <end position="230"/>
    </location>
</feature>
<evidence type="ECO:0000256" key="1">
    <source>
        <dbReference type="ARBA" id="ARBA00023015"/>
    </source>
</evidence>
<evidence type="ECO:0000259" key="3">
    <source>
        <dbReference type="SMART" id="SM01012"/>
    </source>
</evidence>
<protein>
    <recommendedName>
        <fullName evidence="3">ANTAR domain-containing protein</fullName>
    </recommendedName>
</protein>
<dbReference type="SMART" id="SM01012">
    <property type="entry name" value="ANTAR"/>
    <property type="match status" value="1"/>
</dbReference>
<dbReference type="InterPro" id="IPR005561">
    <property type="entry name" value="ANTAR"/>
</dbReference>
<keyword evidence="1" id="KW-0805">Transcription regulation</keyword>
<gene>
    <name evidence="4" type="ORF">MILUP08_42985</name>
</gene>
<evidence type="ECO:0000256" key="2">
    <source>
        <dbReference type="ARBA" id="ARBA00023163"/>
    </source>
</evidence>
<keyword evidence="5" id="KW-1185">Reference proteome</keyword>
<dbReference type="Proteomes" id="UP000003448">
    <property type="component" value="Unassembled WGS sequence"/>
</dbReference>
<dbReference type="InterPro" id="IPR036388">
    <property type="entry name" value="WH-like_DNA-bd_sf"/>
</dbReference>
<dbReference type="RefSeq" id="WP_007459197.1">
    <property type="nucleotide sequence ID" value="NZ_HF570108.1"/>
</dbReference>
<dbReference type="STRING" id="1150864.MILUP08_42985"/>
<evidence type="ECO:0000313" key="5">
    <source>
        <dbReference type="Proteomes" id="UP000003448"/>
    </source>
</evidence>
<sequence length="235" mass="24404">MLSPTQEGRPEALRDALLVLAGLPDESPALPAHLRTIVALSAAVVAPVDFASVTVLAAEGPRTEASSADAADEIDLAQYAEDAGPCLEAVRSARTVGVPDVAGVVVWPGFRDVAWRYGVRASLSIPLFAGSGAPVAGLNLYSRDVTAMRQLIQRVESCYAGDSAASARLDAGSEQLLAGLTEALRCRDLVQRALGVLMDRENVAAGPAYRRLVDATTAGTSLTGTASAILRQHLS</sequence>
<dbReference type="OrthoDB" id="3294302at2"/>
<dbReference type="SUPFAM" id="SSF55781">
    <property type="entry name" value="GAF domain-like"/>
    <property type="match status" value="1"/>
</dbReference>
<accession>I0L2K7</accession>
<keyword evidence="2" id="KW-0804">Transcription</keyword>
<evidence type="ECO:0000313" key="4">
    <source>
        <dbReference type="EMBL" id="CCH18054.1"/>
    </source>
</evidence>
<dbReference type="GO" id="GO:0003723">
    <property type="term" value="F:RNA binding"/>
    <property type="evidence" value="ECO:0007669"/>
    <property type="project" value="InterPro"/>
</dbReference>
<dbReference type="AlphaFoldDB" id="I0L2K7"/>
<name>I0L2K7_9ACTN</name>
<organism evidence="4 5">
    <name type="scientific">Micromonospora lupini str. Lupac 08</name>
    <dbReference type="NCBI Taxonomy" id="1150864"/>
    <lineage>
        <taxon>Bacteria</taxon>
        <taxon>Bacillati</taxon>
        <taxon>Actinomycetota</taxon>
        <taxon>Actinomycetes</taxon>
        <taxon>Micromonosporales</taxon>
        <taxon>Micromonosporaceae</taxon>
        <taxon>Micromonospora</taxon>
    </lineage>
</organism>
<comment type="caution">
    <text evidence="4">The sequence shown here is derived from an EMBL/GenBank/DDBJ whole genome shotgun (WGS) entry which is preliminary data.</text>
</comment>
<dbReference type="eggNOG" id="COG2203">
    <property type="taxonomic scope" value="Bacteria"/>
</dbReference>